<dbReference type="RefSeq" id="WP_340235131.1">
    <property type="nucleotide sequence ID" value="NZ_JBBEWC010000003.1"/>
</dbReference>
<gene>
    <name evidence="6" type="ORF">ACFSR2_08230</name>
</gene>
<keyword evidence="7" id="KW-1185">Reference proteome</keyword>
<dbReference type="InterPro" id="IPR009056">
    <property type="entry name" value="Cyt_c-like_dom"/>
</dbReference>
<dbReference type="InterPro" id="IPR022655">
    <property type="entry name" value="DUF1553"/>
</dbReference>
<evidence type="ECO:0000256" key="1">
    <source>
        <dbReference type="ARBA" id="ARBA00022617"/>
    </source>
</evidence>
<keyword evidence="1 4" id="KW-0349">Heme</keyword>
<dbReference type="Gene3D" id="2.60.120.260">
    <property type="entry name" value="Galactose-binding domain-like"/>
    <property type="match status" value="1"/>
</dbReference>
<evidence type="ECO:0000259" key="5">
    <source>
        <dbReference type="PROSITE" id="PS51007"/>
    </source>
</evidence>
<keyword evidence="3 4" id="KW-0408">Iron</keyword>
<dbReference type="EMBL" id="JBHULC010000008">
    <property type="protein sequence ID" value="MFD2520866.1"/>
    <property type="molecule type" value="Genomic_DNA"/>
</dbReference>
<dbReference type="CDD" id="cd04084">
    <property type="entry name" value="CBM6_xylanase-like"/>
    <property type="match status" value="1"/>
</dbReference>
<proteinExistence type="predicted"/>
<accession>A0ABW5J7R3</accession>
<dbReference type="InterPro" id="IPR011429">
    <property type="entry name" value="Cyt_c_Planctomycete-type"/>
</dbReference>
<feature type="domain" description="Cytochrome c" evidence="5">
    <location>
        <begin position="14"/>
        <end position="123"/>
    </location>
</feature>
<keyword evidence="2 4" id="KW-0479">Metal-binding</keyword>
<dbReference type="Pfam" id="PF07583">
    <property type="entry name" value="PSCyt2"/>
    <property type="match status" value="1"/>
</dbReference>
<evidence type="ECO:0000313" key="7">
    <source>
        <dbReference type="Proteomes" id="UP001597510"/>
    </source>
</evidence>
<organism evidence="6 7">
    <name type="scientific">Emticicia soli</name>
    <dbReference type="NCBI Taxonomy" id="2027878"/>
    <lineage>
        <taxon>Bacteria</taxon>
        <taxon>Pseudomonadati</taxon>
        <taxon>Bacteroidota</taxon>
        <taxon>Cytophagia</taxon>
        <taxon>Cytophagales</taxon>
        <taxon>Leadbetterellaceae</taxon>
        <taxon>Emticicia</taxon>
    </lineage>
</organism>
<dbReference type="Proteomes" id="UP001597510">
    <property type="component" value="Unassembled WGS sequence"/>
</dbReference>
<dbReference type="Pfam" id="PF07635">
    <property type="entry name" value="PSCyt1"/>
    <property type="match status" value="1"/>
</dbReference>
<evidence type="ECO:0000313" key="6">
    <source>
        <dbReference type="EMBL" id="MFD2520866.1"/>
    </source>
</evidence>
<dbReference type="PANTHER" id="PTHR35889:SF3">
    <property type="entry name" value="F-BOX DOMAIN-CONTAINING PROTEIN"/>
    <property type="match status" value="1"/>
</dbReference>
<protein>
    <submittedName>
        <fullName evidence="6">DUF1553 domain-containing protein</fullName>
    </submittedName>
</protein>
<evidence type="ECO:0000256" key="4">
    <source>
        <dbReference type="PROSITE-ProRule" id="PRU00433"/>
    </source>
</evidence>
<evidence type="ECO:0000256" key="2">
    <source>
        <dbReference type="ARBA" id="ARBA00022723"/>
    </source>
</evidence>
<dbReference type="Pfam" id="PF07587">
    <property type="entry name" value="PSD1"/>
    <property type="match status" value="1"/>
</dbReference>
<evidence type="ECO:0000256" key="3">
    <source>
        <dbReference type="ARBA" id="ARBA00023004"/>
    </source>
</evidence>
<dbReference type="PANTHER" id="PTHR35889">
    <property type="entry name" value="CYCLOINULO-OLIGOSACCHARIDE FRUCTANOTRANSFERASE-RELATED"/>
    <property type="match status" value="1"/>
</dbReference>
<dbReference type="InterPro" id="IPR036909">
    <property type="entry name" value="Cyt_c-like_dom_sf"/>
</dbReference>
<sequence>MRIRFFIISALIVATLSIGWSYFNDGSADTVDYSTQVKPILNKHCISCHGGVKKQGDFSLLFRSEALATAKSGKPAIIPFHPEQSEFIKRLTHTDPDERMPYKAAQLSQEDIAILTQWVKEGAKWGDHWAYVAPKDVKVPNKGIFAGLFSFDKWEKNDIDYFVKAKLEEEGLSPAKEADKATLVRRVCLDIVGLPPTAEQIKKYVTGEGNYEQLVDELLASKQFGERWASMWLDLARYSDSRGYQKDNGRTIWRYRDWVIDAFNANMPFDQFTKEQLAGDLLPSPTKNQLIATAFHRNTMNNDETGTVDEEFRVAAVIDRVNTTFDVWQGTTFACVQCHSHPYDPFRNEEYYKIMAFFNNTRDEDTQDEAPNYREFSDEDEQKLDSLTHWIKSNLGNEKSNYYNKLVRNLEPRHHAHYADNYVNGALLGDRNIGLRHTGTCRLPGIKLDNKTTFLISYANKNVGGWLELRKGSPTGEILTKLKLDTTARNKLLFIPIKATKGRHDLYLVGTNSRLKPEQDVFSINWFTFLEDFPKGEPKKFDDFKYLLTAKTQNTPIMLKSDDDYERKTHVFERGNWLVHGKEVYPDVPRSMNPFPNGAPRNRLGLAEWLLDKDNPLTARTMVNRFWEQLFGIGLVETLEDFGTQGSKPSHTALLDFLAIKFRADYKWQMKPLIKYMLMSATYQQASVGSEGLAAKDPQNRLLAHGPRIRMNSEMVRDQALAVSGLLSTKMYGKPVMPYQPDGVWQAVNSNLNYKQSEGEDQYRRAIYTFARRTGPYPQQITFDAPSREICTQRRIRTNTPLQALQLLNDPVFVEASKSIAIQMQHNASTIDEQINWAYRRIFIHDAPKPDREALKRLYQVSLEEFKAKPQNSKAFLKEEKQQAETAALTIVANAIMNLDEFVTKQ</sequence>
<comment type="caution">
    <text evidence="6">The sequence shown here is derived from an EMBL/GenBank/DDBJ whole genome shotgun (WGS) entry which is preliminary data.</text>
</comment>
<dbReference type="InterPro" id="IPR011444">
    <property type="entry name" value="DUF1549"/>
</dbReference>
<reference evidence="7" key="1">
    <citation type="journal article" date="2019" name="Int. J. Syst. Evol. Microbiol.">
        <title>The Global Catalogue of Microorganisms (GCM) 10K type strain sequencing project: providing services to taxonomists for standard genome sequencing and annotation.</title>
        <authorList>
            <consortium name="The Broad Institute Genomics Platform"/>
            <consortium name="The Broad Institute Genome Sequencing Center for Infectious Disease"/>
            <person name="Wu L."/>
            <person name="Ma J."/>
        </authorList>
    </citation>
    <scope>NUCLEOTIDE SEQUENCE [LARGE SCALE GENOMIC DNA]</scope>
    <source>
        <strain evidence="7">KCTC 52344</strain>
    </source>
</reference>
<dbReference type="PROSITE" id="PS51007">
    <property type="entry name" value="CYTC"/>
    <property type="match status" value="1"/>
</dbReference>
<name>A0ABW5J7R3_9BACT</name>
<dbReference type="SUPFAM" id="SSF46626">
    <property type="entry name" value="Cytochrome c"/>
    <property type="match status" value="1"/>
</dbReference>